<dbReference type="Gene3D" id="3.40.50.720">
    <property type="entry name" value="NAD(P)-binding Rossmann-like Domain"/>
    <property type="match status" value="1"/>
</dbReference>
<dbReference type="PANTHER" id="PTHR43781">
    <property type="entry name" value="SACCHAROPINE DEHYDROGENASE"/>
    <property type="match status" value="1"/>
</dbReference>
<evidence type="ECO:0000313" key="2">
    <source>
        <dbReference type="EMBL" id="MCX2980712.1"/>
    </source>
</evidence>
<dbReference type="InterPro" id="IPR005097">
    <property type="entry name" value="Sacchrp_dh_NADP-bd"/>
</dbReference>
<organism evidence="2 3">
    <name type="scientific">Candidatus Litorirhabdus singularis</name>
    <dbReference type="NCBI Taxonomy" id="2518993"/>
    <lineage>
        <taxon>Bacteria</taxon>
        <taxon>Pseudomonadati</taxon>
        <taxon>Pseudomonadota</taxon>
        <taxon>Gammaproteobacteria</taxon>
        <taxon>Cellvibrionales</taxon>
        <taxon>Halieaceae</taxon>
        <taxon>Candidatus Litorirhabdus</taxon>
    </lineage>
</organism>
<name>A0ABT3TEH5_9GAMM</name>
<accession>A0ABT3TEH5</accession>
<protein>
    <recommendedName>
        <fullName evidence="1">Saccharopine dehydrogenase NADP binding domain-containing protein</fullName>
    </recommendedName>
</protein>
<dbReference type="InterPro" id="IPR036291">
    <property type="entry name" value="NAD(P)-bd_dom_sf"/>
</dbReference>
<reference evidence="2" key="1">
    <citation type="submission" date="2019-02" db="EMBL/GenBank/DDBJ databases">
        <authorList>
            <person name="Li S.-H."/>
        </authorList>
    </citation>
    <scope>NUCLEOTIDE SEQUENCE</scope>
    <source>
        <strain evidence="2">IMCC14734</strain>
    </source>
</reference>
<sequence length="423" mass="46396">MILSRLNVCNKTYKRDLFHSKIIIRSRNAVKVASTLSKILFVTLALTVGSSGIALGDSVALSADVLEKLPHDRKGKVLIYGAYGFTGTGISRLAADYGITPVLSGRNETKLKALAEEVGYDYITLSLDDNHDNLVRVLNQFELVMHIAGPYTYTSEPMINAAIEAKTHYVDLTGENHVIQAQLDRDQEFLDAGIMVMPAVGYDVVPTDCLNLYVAGQLDNPIELTVVMNGNYTAVEGAAASRGTLKSGLEMLSRPILSRQNGEMVAMGQPKVITREVDGQTETLVQIPWADMMTSWVSTGIPNIEIYQVQEGELPGWVLWVAQREWGKNLLIWMIDKYFPEGPPPEAQAKRQTQLVATAINAAGESFSAEMITPEAYLLTFHSSLIIARNIIDGQWEPGFQTPAKVYGPGLALQVPGVSRRDL</sequence>
<dbReference type="SUPFAM" id="SSF51735">
    <property type="entry name" value="NAD(P)-binding Rossmann-fold domains"/>
    <property type="match status" value="1"/>
</dbReference>
<comment type="caution">
    <text evidence="2">The sequence shown here is derived from an EMBL/GenBank/DDBJ whole genome shotgun (WGS) entry which is preliminary data.</text>
</comment>
<dbReference type="Pfam" id="PF03435">
    <property type="entry name" value="Sacchrp_dh_NADP"/>
    <property type="match status" value="1"/>
</dbReference>
<dbReference type="EMBL" id="SHNN01000001">
    <property type="protein sequence ID" value="MCX2980712.1"/>
    <property type="molecule type" value="Genomic_DNA"/>
</dbReference>
<feature type="domain" description="Saccharopine dehydrogenase NADP binding" evidence="1">
    <location>
        <begin position="77"/>
        <end position="197"/>
    </location>
</feature>
<dbReference type="Proteomes" id="UP001143362">
    <property type="component" value="Unassembled WGS sequence"/>
</dbReference>
<dbReference type="PANTHER" id="PTHR43781:SF1">
    <property type="entry name" value="SACCHAROPINE DEHYDROGENASE"/>
    <property type="match status" value="1"/>
</dbReference>
<evidence type="ECO:0000313" key="3">
    <source>
        <dbReference type="Proteomes" id="UP001143362"/>
    </source>
</evidence>
<keyword evidence="3" id="KW-1185">Reference proteome</keyword>
<gene>
    <name evidence="2" type="ORF">EYC98_07450</name>
</gene>
<evidence type="ECO:0000259" key="1">
    <source>
        <dbReference type="Pfam" id="PF03435"/>
    </source>
</evidence>
<proteinExistence type="predicted"/>